<dbReference type="AlphaFoldDB" id="A0AA42FL82"/>
<gene>
    <name evidence="1" type="ORF">P7V44_20940</name>
    <name evidence="2" type="ORF">Q5E86_06765</name>
</gene>
<protein>
    <submittedName>
        <fullName evidence="1">Uncharacterized protein</fullName>
    </submittedName>
</protein>
<dbReference type="RefSeq" id="WP_129466332.1">
    <property type="nucleotide sequence ID" value="NZ_JARRYG010000033.1"/>
</dbReference>
<evidence type="ECO:0000313" key="2">
    <source>
        <dbReference type="EMBL" id="MDO7856063.1"/>
    </source>
</evidence>
<keyword evidence="4" id="KW-1185">Reference proteome</keyword>
<sequence>MFNKITYPVSELNTTDITPKNRLKSLFSKKVKLISNSSINLHPKGVGKGYETCKAFSLEKSTRSDIYFKIGYISDFKGMKEEALTIHGTPNGQVSMYSNNTANRKYLTVKEAISHIKSVHNVDLTVSQKPLHVLSCFGVTNGVYQSFANELNREVIGYGDGGVLRGNDTSEYLSNPNVDPLLSVIDHNTPQEKTMIASVHKYYPAHAKNSIWLK</sequence>
<evidence type="ECO:0000313" key="4">
    <source>
        <dbReference type="Proteomes" id="UP001176478"/>
    </source>
</evidence>
<comment type="caution">
    <text evidence="1">The sequence shown here is derived from an EMBL/GenBank/DDBJ whole genome shotgun (WGS) entry which is preliminary data.</text>
</comment>
<organism evidence="1 3">
    <name type="scientific">Providencia huashanensis</name>
    <dbReference type="NCBI Taxonomy" id="3037798"/>
    <lineage>
        <taxon>Bacteria</taxon>
        <taxon>Pseudomonadati</taxon>
        <taxon>Pseudomonadota</taxon>
        <taxon>Gammaproteobacteria</taxon>
        <taxon>Enterobacterales</taxon>
        <taxon>Morganellaceae</taxon>
        <taxon>Providencia</taxon>
    </lineage>
</organism>
<evidence type="ECO:0000313" key="3">
    <source>
        <dbReference type="Proteomes" id="UP001156701"/>
    </source>
</evidence>
<dbReference type="EMBL" id="JAUQTG010000003">
    <property type="protein sequence ID" value="MDO7856063.1"/>
    <property type="molecule type" value="Genomic_DNA"/>
</dbReference>
<reference evidence="2" key="2">
    <citation type="submission" date="2023-07" db="EMBL/GenBank/DDBJ databases">
        <authorList>
            <person name="Yang W."/>
            <person name="Chen J."/>
            <person name="Ji P."/>
            <person name="Hu F."/>
        </authorList>
    </citation>
    <scope>NUCLEOTIDE SEQUENCE</scope>
    <source>
        <strain evidence="2">CRE-138-0111</strain>
    </source>
</reference>
<name>A0AA42FL82_9GAMM</name>
<dbReference type="Proteomes" id="UP001156701">
    <property type="component" value="Unassembled WGS sequence"/>
</dbReference>
<proteinExistence type="predicted"/>
<reference evidence="2" key="3">
    <citation type="journal article" date="2024" name="Int. J. Antimicrob. Agents">
        <title>Identification of a novel Providencia species showing multi-drug-resistant in three patients with hospital-acquired infection.</title>
        <authorList>
            <person name="Yang W."/>
            <person name="Chen J."/>
            <person name="Yang F."/>
            <person name="Ji P."/>
            <person name="Shen S."/>
            <person name="Yin D."/>
            <person name="Hu F."/>
        </authorList>
    </citation>
    <scope>NUCLEOTIDE SEQUENCE</scope>
    <source>
        <strain evidence="2">CRE-138-0111</strain>
    </source>
</reference>
<reference evidence="1" key="1">
    <citation type="submission" date="2023-03" db="EMBL/GenBank/DDBJ databases">
        <title>a new species belonging to Providencia genus.</title>
        <authorList>
            <person name="Yang W."/>
            <person name="Hu F."/>
            <person name="Shen S."/>
            <person name="Ding L."/>
            <person name="Yin D."/>
        </authorList>
    </citation>
    <scope>NUCLEOTIDE SEQUENCE</scope>
    <source>
        <strain evidence="1">CRE-3FA-0001</strain>
    </source>
</reference>
<dbReference type="EMBL" id="JARRYG010000033">
    <property type="protein sequence ID" value="MDG4698698.1"/>
    <property type="molecule type" value="Genomic_DNA"/>
</dbReference>
<evidence type="ECO:0000313" key="1">
    <source>
        <dbReference type="EMBL" id="MDG4698698.1"/>
    </source>
</evidence>
<dbReference type="Proteomes" id="UP001176478">
    <property type="component" value="Unassembled WGS sequence"/>
</dbReference>
<accession>A0AA42FL82</accession>